<dbReference type="Pfam" id="PF13358">
    <property type="entry name" value="DDE_3"/>
    <property type="match status" value="1"/>
</dbReference>
<accession>A0ABT3MTL5</accession>
<reference evidence="2 3" key="1">
    <citation type="submission" date="2022-10" db="EMBL/GenBank/DDBJ databases">
        <title>High-quality genome sequences of two octocoral-associated bacteria, Endozoicomonas euniceicola EF212 and Endozoicomonas gorgoniicola PS125.</title>
        <authorList>
            <person name="Chiou Y.-J."/>
            <person name="Chen Y.-H."/>
        </authorList>
    </citation>
    <scope>NUCLEOTIDE SEQUENCE [LARGE SCALE GENOMIC DNA]</scope>
    <source>
        <strain evidence="2 3">PS125</strain>
    </source>
</reference>
<name>A0ABT3MTL5_9GAMM</name>
<gene>
    <name evidence="2" type="ORF">NX722_08750</name>
</gene>
<dbReference type="EMBL" id="JAPFCC010000001">
    <property type="protein sequence ID" value="MCW7552727.1"/>
    <property type="molecule type" value="Genomic_DNA"/>
</dbReference>
<comment type="caution">
    <text evidence="2">The sequence shown here is derived from an EMBL/GenBank/DDBJ whole genome shotgun (WGS) entry which is preliminary data.</text>
</comment>
<sequence>MAARPKKIAEWLNLRYPQILKKAVEQDAIIFFLDESTAKSESHRGRTWGVKGLTPVVKATGSRHRLNLISVVSSEGIMRYKTFTLDAAVFK</sequence>
<proteinExistence type="predicted"/>
<feature type="domain" description="Tc1-like transposase DDE" evidence="1">
    <location>
        <begin position="30"/>
        <end position="83"/>
    </location>
</feature>
<evidence type="ECO:0000313" key="3">
    <source>
        <dbReference type="Proteomes" id="UP001209854"/>
    </source>
</evidence>
<organism evidence="2 3">
    <name type="scientific">Endozoicomonas gorgoniicola</name>
    <dbReference type="NCBI Taxonomy" id="1234144"/>
    <lineage>
        <taxon>Bacteria</taxon>
        <taxon>Pseudomonadati</taxon>
        <taxon>Pseudomonadota</taxon>
        <taxon>Gammaproteobacteria</taxon>
        <taxon>Oceanospirillales</taxon>
        <taxon>Endozoicomonadaceae</taxon>
        <taxon>Endozoicomonas</taxon>
    </lineage>
</organism>
<evidence type="ECO:0000313" key="2">
    <source>
        <dbReference type="EMBL" id="MCW7552727.1"/>
    </source>
</evidence>
<dbReference type="Proteomes" id="UP001209854">
    <property type="component" value="Unassembled WGS sequence"/>
</dbReference>
<evidence type="ECO:0000259" key="1">
    <source>
        <dbReference type="Pfam" id="PF13358"/>
    </source>
</evidence>
<dbReference type="InterPro" id="IPR038717">
    <property type="entry name" value="Tc1-like_DDE_dom"/>
</dbReference>
<protein>
    <submittedName>
        <fullName evidence="2">Transposase</fullName>
    </submittedName>
</protein>
<keyword evidence="3" id="KW-1185">Reference proteome</keyword>
<dbReference type="RefSeq" id="WP_262567656.1">
    <property type="nucleotide sequence ID" value="NZ_JAPFCC010000001.1"/>
</dbReference>